<keyword evidence="1" id="KW-1133">Transmembrane helix</keyword>
<keyword evidence="3" id="KW-1185">Reference proteome</keyword>
<evidence type="ECO:0000256" key="1">
    <source>
        <dbReference type="SAM" id="Phobius"/>
    </source>
</evidence>
<feature type="non-terminal residue" evidence="2">
    <location>
        <position position="1"/>
    </location>
</feature>
<name>A0AAD3HPB3_9CHLO</name>
<evidence type="ECO:0000313" key="2">
    <source>
        <dbReference type="EMBL" id="GFR48108.1"/>
    </source>
</evidence>
<dbReference type="Proteomes" id="UP001054857">
    <property type="component" value="Unassembled WGS sequence"/>
</dbReference>
<dbReference type="EMBL" id="BMAR01000022">
    <property type="protein sequence ID" value="GFR48108.1"/>
    <property type="molecule type" value="Genomic_DNA"/>
</dbReference>
<feature type="transmembrane region" description="Helical" evidence="1">
    <location>
        <begin position="95"/>
        <end position="116"/>
    </location>
</feature>
<comment type="caution">
    <text evidence="2">The sequence shown here is derived from an EMBL/GenBank/DDBJ whole genome shotgun (WGS) entry which is preliminary data.</text>
</comment>
<keyword evidence="1" id="KW-0812">Transmembrane</keyword>
<evidence type="ECO:0000313" key="3">
    <source>
        <dbReference type="Proteomes" id="UP001054857"/>
    </source>
</evidence>
<dbReference type="AlphaFoldDB" id="A0AAD3HPB3"/>
<keyword evidence="1" id="KW-0472">Membrane</keyword>
<sequence>GRTPADIAEGTGMGHLTRFCLYGEEEEVVEVMEGGEEEGARRLGAAAAGVGAAAEEALASGRSACTTAGIKKCSDREGGLGCDGAAVGAAGWRGWVRWALLSGPLLVLLAAVLLGCRGK</sequence>
<reference evidence="2 3" key="1">
    <citation type="journal article" date="2021" name="Sci. Rep.">
        <title>Genome sequencing of the multicellular alga Astrephomene provides insights into convergent evolution of germ-soma differentiation.</title>
        <authorList>
            <person name="Yamashita S."/>
            <person name="Yamamoto K."/>
            <person name="Matsuzaki R."/>
            <person name="Suzuki S."/>
            <person name="Yamaguchi H."/>
            <person name="Hirooka S."/>
            <person name="Minakuchi Y."/>
            <person name="Miyagishima S."/>
            <person name="Kawachi M."/>
            <person name="Toyoda A."/>
            <person name="Nozaki H."/>
        </authorList>
    </citation>
    <scope>NUCLEOTIDE SEQUENCE [LARGE SCALE GENOMIC DNA]</scope>
    <source>
        <strain evidence="2 3">NIES-4017</strain>
    </source>
</reference>
<gene>
    <name evidence="2" type="ORF">Agub_g9931</name>
</gene>
<accession>A0AAD3HPB3</accession>
<proteinExistence type="predicted"/>
<organism evidence="2 3">
    <name type="scientific">Astrephomene gubernaculifera</name>
    <dbReference type="NCBI Taxonomy" id="47775"/>
    <lineage>
        <taxon>Eukaryota</taxon>
        <taxon>Viridiplantae</taxon>
        <taxon>Chlorophyta</taxon>
        <taxon>core chlorophytes</taxon>
        <taxon>Chlorophyceae</taxon>
        <taxon>CS clade</taxon>
        <taxon>Chlamydomonadales</taxon>
        <taxon>Astrephomenaceae</taxon>
        <taxon>Astrephomene</taxon>
    </lineage>
</organism>
<protein>
    <submittedName>
        <fullName evidence="2">Uncharacterized protein</fullName>
    </submittedName>
</protein>